<protein>
    <recommendedName>
        <fullName evidence="9">rRNA methyltransferase 2, mitochondrial</fullName>
    </recommendedName>
</protein>
<evidence type="ECO:0000259" key="11">
    <source>
        <dbReference type="Pfam" id="PF01728"/>
    </source>
</evidence>
<name>A0A2H8TU79_9HEMI</name>
<keyword evidence="5 12" id="KW-0808">Transferase</keyword>
<comment type="subcellular location">
    <subcellularLocation>
        <location evidence="1">Mitochondrion</location>
    </subcellularLocation>
</comment>
<dbReference type="Gene3D" id="3.40.50.150">
    <property type="entry name" value="Vaccinia Virus protein VP39"/>
    <property type="match status" value="1"/>
</dbReference>
<organism evidence="12">
    <name type="scientific">Melanaphis sacchari</name>
    <dbReference type="NCBI Taxonomy" id="742174"/>
    <lineage>
        <taxon>Eukaryota</taxon>
        <taxon>Metazoa</taxon>
        <taxon>Ecdysozoa</taxon>
        <taxon>Arthropoda</taxon>
        <taxon>Hexapoda</taxon>
        <taxon>Insecta</taxon>
        <taxon>Pterygota</taxon>
        <taxon>Neoptera</taxon>
        <taxon>Paraneoptera</taxon>
        <taxon>Hemiptera</taxon>
        <taxon>Sternorrhyncha</taxon>
        <taxon>Aphidomorpha</taxon>
        <taxon>Aphidoidea</taxon>
        <taxon>Aphididae</taxon>
        <taxon>Aphidini</taxon>
        <taxon>Melanaphis</taxon>
    </lineage>
</organism>
<dbReference type="GO" id="GO:1902775">
    <property type="term" value="P:mitochondrial large ribosomal subunit assembly"/>
    <property type="evidence" value="ECO:0007669"/>
    <property type="project" value="UniProtKB-ARBA"/>
</dbReference>
<evidence type="ECO:0000313" key="12">
    <source>
        <dbReference type="EMBL" id="MBW17796.1"/>
    </source>
</evidence>
<keyword evidence="3" id="KW-0698">rRNA processing</keyword>
<feature type="active site" description="Proton acceptor" evidence="10">
    <location>
        <position position="189"/>
    </location>
</feature>
<dbReference type="RefSeq" id="XP_025196156.1">
    <property type="nucleotide sequence ID" value="XM_025340371.1"/>
</dbReference>
<dbReference type="GeneID" id="112595231"/>
<dbReference type="InterPro" id="IPR015507">
    <property type="entry name" value="rRNA-MeTfrase_E"/>
</dbReference>
<feature type="domain" description="Ribosomal RNA methyltransferase FtsJ" evidence="11">
    <location>
        <begin position="47"/>
        <end position="232"/>
    </location>
</feature>
<evidence type="ECO:0000256" key="8">
    <source>
        <dbReference type="ARBA" id="ARBA00023128"/>
    </source>
</evidence>
<dbReference type="InterPro" id="IPR050082">
    <property type="entry name" value="RNA_methyltr_RlmE"/>
</dbReference>
<reference evidence="12" key="1">
    <citation type="submission" date="2017-10" db="EMBL/GenBank/DDBJ databases">
        <title>Transcriptome Assembly of Sugarcane Aphid Adults.</title>
        <authorList>
            <person name="Scully E.D."/>
            <person name="Palmer N.A."/>
            <person name="Geib S.M."/>
            <person name="Sarath G."/>
            <person name="Sattler S.E."/>
        </authorList>
    </citation>
    <scope>NUCLEOTIDE SEQUENCE</scope>
    <source>
        <tissue evidence="12">Whole body</tissue>
    </source>
</reference>
<dbReference type="InterPro" id="IPR029063">
    <property type="entry name" value="SAM-dependent_MTases_sf"/>
</dbReference>
<evidence type="ECO:0000256" key="6">
    <source>
        <dbReference type="ARBA" id="ARBA00022691"/>
    </source>
</evidence>
<keyword evidence="4 12" id="KW-0489">Methyltransferase</keyword>
<dbReference type="PANTHER" id="PTHR10920">
    <property type="entry name" value="RIBOSOMAL RNA METHYLTRANSFERASE"/>
    <property type="match status" value="1"/>
</dbReference>
<evidence type="ECO:0000256" key="2">
    <source>
        <dbReference type="ARBA" id="ARBA00009258"/>
    </source>
</evidence>
<dbReference type="CTD" id="29960"/>
<sequence>MSFMMEKITFCKNWSFLKTFTRNHSSKEWLLRQKTDPYVEKAKIKSYRCRSAFKLLQMDDRFSILKPGQCVIDIGAAPGSWSQVAASKINSTSTNSEIPTGLLIGIDLQQMYPIEGVTLLGNSDFTSPKTWQKIKELLNGRPIDVVLSDMAPNASGVKHLDHDLIIKLAYSVVKFAVLNSNVGATCLIKILDGNQNSELENTLLKFYSNVKFVKPEASRSDSAEKYLLARGFKGLKQS</sequence>
<evidence type="ECO:0000256" key="9">
    <source>
        <dbReference type="ARBA" id="ARBA00041184"/>
    </source>
</evidence>
<dbReference type="OrthoDB" id="20105at2759"/>
<dbReference type="AlphaFoldDB" id="A0A2H8TU79"/>
<comment type="similarity">
    <text evidence="2">Belongs to the class I-like SAM-binding methyltransferase superfamily. RNA methyltransferase RlmE family.</text>
</comment>
<evidence type="ECO:0000256" key="10">
    <source>
        <dbReference type="PIRSR" id="PIRSR005461-1"/>
    </source>
</evidence>
<evidence type="ECO:0000256" key="7">
    <source>
        <dbReference type="ARBA" id="ARBA00022946"/>
    </source>
</evidence>
<proteinExistence type="inferred from homology"/>
<dbReference type="SUPFAM" id="SSF53335">
    <property type="entry name" value="S-adenosyl-L-methionine-dependent methyltransferases"/>
    <property type="match status" value="1"/>
</dbReference>
<evidence type="ECO:0000256" key="1">
    <source>
        <dbReference type="ARBA" id="ARBA00004173"/>
    </source>
</evidence>
<dbReference type="Pfam" id="PF01728">
    <property type="entry name" value="FtsJ"/>
    <property type="match status" value="1"/>
</dbReference>
<dbReference type="GO" id="GO:0005759">
    <property type="term" value="C:mitochondrial matrix"/>
    <property type="evidence" value="ECO:0007669"/>
    <property type="project" value="UniProtKB-ARBA"/>
</dbReference>
<evidence type="ECO:0000256" key="4">
    <source>
        <dbReference type="ARBA" id="ARBA00022603"/>
    </source>
</evidence>
<keyword evidence="8" id="KW-0496">Mitochondrion</keyword>
<evidence type="ECO:0000256" key="5">
    <source>
        <dbReference type="ARBA" id="ARBA00022679"/>
    </source>
</evidence>
<dbReference type="InterPro" id="IPR002877">
    <property type="entry name" value="RNA_MeTrfase_FtsJ_dom"/>
</dbReference>
<dbReference type="FunFam" id="3.40.50.150:FF:000129">
    <property type="entry name" value="Mitochondrial rRNA methyltransferase 2"/>
    <property type="match status" value="1"/>
</dbReference>
<dbReference type="PANTHER" id="PTHR10920:SF18">
    <property type="entry name" value="RRNA METHYLTRANSFERASE 2, MITOCHONDRIAL"/>
    <property type="match status" value="1"/>
</dbReference>
<dbReference type="HAMAP" id="MF_01547">
    <property type="entry name" value="RNA_methyltr_E"/>
    <property type="match status" value="1"/>
</dbReference>
<keyword evidence="6 10" id="KW-0949">S-adenosyl-L-methionine</keyword>
<keyword evidence="7" id="KW-0809">Transit peptide</keyword>
<evidence type="ECO:0000256" key="3">
    <source>
        <dbReference type="ARBA" id="ARBA00022552"/>
    </source>
</evidence>
<accession>A0A2H8TU79</accession>
<dbReference type="GO" id="GO:0008650">
    <property type="term" value="F:rRNA (uridine-2'-O-)-methyltransferase activity"/>
    <property type="evidence" value="ECO:0007669"/>
    <property type="project" value="TreeGrafter"/>
</dbReference>
<dbReference type="EMBL" id="GFXV01005991">
    <property type="protein sequence ID" value="MBW17796.1"/>
    <property type="molecule type" value="Transcribed_RNA"/>
</dbReference>
<dbReference type="PIRSF" id="PIRSF005461">
    <property type="entry name" value="23S_rRNA_mtase"/>
    <property type="match status" value="1"/>
</dbReference>